<feature type="transmembrane region" description="Helical" evidence="1">
    <location>
        <begin position="333"/>
        <end position="358"/>
    </location>
</feature>
<keyword evidence="1" id="KW-0812">Transmembrane</keyword>
<keyword evidence="1" id="KW-0472">Membrane</keyword>
<dbReference type="InterPro" id="IPR052722">
    <property type="entry name" value="PgpH_phosphodiesterase"/>
</dbReference>
<dbReference type="KEGG" id="alq:C7Y71_007435"/>
<evidence type="ECO:0000259" key="2">
    <source>
        <dbReference type="PROSITE" id="PS51831"/>
    </source>
</evidence>
<dbReference type="Pfam" id="PF07697">
    <property type="entry name" value="7TMR-HDED"/>
    <property type="match status" value="1"/>
</dbReference>
<dbReference type="Gene3D" id="1.10.3210.10">
    <property type="entry name" value="Hypothetical protein af1432"/>
    <property type="match status" value="1"/>
</dbReference>
<dbReference type="PANTHER" id="PTHR36442:SF1">
    <property type="entry name" value="CYCLIC-DI-AMP PHOSPHODIESTERASE PGPH"/>
    <property type="match status" value="1"/>
</dbReference>
<keyword evidence="4" id="KW-1185">Reference proteome</keyword>
<dbReference type="InterPro" id="IPR003607">
    <property type="entry name" value="HD/PDEase_dom"/>
</dbReference>
<organism evidence="3 4">
    <name type="scientific">Pseudoprevotella muciniphila</name>
    <dbReference type="NCBI Taxonomy" id="2133944"/>
    <lineage>
        <taxon>Bacteria</taxon>
        <taxon>Pseudomonadati</taxon>
        <taxon>Bacteroidota</taxon>
        <taxon>Bacteroidia</taxon>
        <taxon>Bacteroidales</taxon>
        <taxon>Prevotellaceae</taxon>
        <taxon>Pseudoprevotella</taxon>
    </lineage>
</organism>
<feature type="transmembrane region" description="Helical" evidence="1">
    <location>
        <begin position="401"/>
        <end position="419"/>
    </location>
</feature>
<feature type="transmembrane region" description="Helical" evidence="1">
    <location>
        <begin position="431"/>
        <end position="452"/>
    </location>
</feature>
<feature type="domain" description="HD" evidence="2">
    <location>
        <begin position="485"/>
        <end position="629"/>
    </location>
</feature>
<dbReference type="SUPFAM" id="SSF109604">
    <property type="entry name" value="HD-domain/PDEase-like"/>
    <property type="match status" value="1"/>
</dbReference>
<dbReference type="EMBL" id="CP033459">
    <property type="protein sequence ID" value="QFQ12864.1"/>
    <property type="molecule type" value="Genomic_DNA"/>
</dbReference>
<dbReference type="RefSeq" id="WP_111898246.1">
    <property type="nucleotide sequence ID" value="NZ_CP033459.1"/>
</dbReference>
<dbReference type="CDD" id="cd00077">
    <property type="entry name" value="HDc"/>
    <property type="match status" value="1"/>
</dbReference>
<sequence>MAKDPEKSIFDNSIQYLTIITTVIVSVILLTLTLPPPNSVSLSSYSDGEVWGRKALIADEAFPLYKSEAEIKAQKDSIRKHFKPYFKINVSQVDSSLAIVSSKAKDDQFAQFPPAYINYIKEGIKTAYERGIVSANELNEAKSKGQTEINVALDKESNLYDIDSLFTPQTAYEYVMNRDSAHFKREILNAIFSEFDHDNTVLITPNIILNAEMSASQLNSRLAEVGETKSSVKKGEKIIDYGEVIDAEKKVRIDSYVRMINEKNLSSKEGQTELLVGRALFFLGLLLALGVFLYIFRRDILRNKRSVMLIFTLVTIFPLITHLLLLFQMLNVYLLPFAMVAIFMCIFFDARTAFMALLTTILISSLGLSNPYEFVLIEVVAGLTAIFTVSELTERSELLKITLYITIVSLVFSLVFDLAQGRQIHELQGAHYQYITGGGIMILCSYPLLYLLERVFGFNSQMTLIELMNINNDILSQLSQNAQGTFNHSMNVANLATDVAKKIGAKVQLVRCGAFYHDIGKMANPTFFTENQMGVNPHDAIADEKESAKIIISHVAEGVRIAKEHNLPKEIIDFILTHHGRGYTKYFYDQWRNKQNHGKDDIEAFTYPGPNPLTKEQAILMMSDAVEATARSLKDYTAKSIFDMVNRIVQRQIDNGYFKRCPISFIELELAKRTLIDSLKKMYHTRIAYPDEKPVEEAEKSVKNN</sequence>
<evidence type="ECO:0000256" key="1">
    <source>
        <dbReference type="SAM" id="Phobius"/>
    </source>
</evidence>
<dbReference type="Pfam" id="PF01966">
    <property type="entry name" value="HD"/>
    <property type="match status" value="1"/>
</dbReference>
<name>A0A5P8E7E1_9BACT</name>
<dbReference type="InterPro" id="IPR006674">
    <property type="entry name" value="HD_domain"/>
</dbReference>
<reference evidence="3 4" key="1">
    <citation type="submission" date="2018-11" db="EMBL/GenBank/DDBJ databases">
        <authorList>
            <person name="Na S.W."/>
            <person name="Baik M."/>
        </authorList>
    </citation>
    <scope>NUCLEOTIDE SEQUENCE [LARGE SCALE GENOMIC DNA]</scope>
    <source>
        <strain evidence="3 4">E39</strain>
    </source>
</reference>
<proteinExistence type="predicted"/>
<gene>
    <name evidence="3" type="ORF">C7Y71_007435</name>
</gene>
<dbReference type="PANTHER" id="PTHR36442">
    <property type="entry name" value="CYCLIC-DI-AMP PHOSPHODIESTERASE PGPH"/>
    <property type="match status" value="1"/>
</dbReference>
<dbReference type="PROSITE" id="PS51831">
    <property type="entry name" value="HD"/>
    <property type="match status" value="1"/>
</dbReference>
<feature type="transmembrane region" description="Helical" evidence="1">
    <location>
        <begin position="275"/>
        <end position="296"/>
    </location>
</feature>
<dbReference type="NCBIfam" id="TIGR00277">
    <property type="entry name" value="HDIG"/>
    <property type="match status" value="1"/>
</dbReference>
<feature type="transmembrane region" description="Helical" evidence="1">
    <location>
        <begin position="370"/>
        <end position="389"/>
    </location>
</feature>
<evidence type="ECO:0000313" key="4">
    <source>
        <dbReference type="Proteomes" id="UP000249375"/>
    </source>
</evidence>
<dbReference type="AlphaFoldDB" id="A0A5P8E7E1"/>
<protein>
    <submittedName>
        <fullName evidence="3">HDIG domain-containing protein</fullName>
    </submittedName>
</protein>
<keyword evidence="1" id="KW-1133">Transmembrane helix</keyword>
<dbReference type="Pfam" id="PF07698">
    <property type="entry name" value="7TM-7TMR_HD"/>
    <property type="match status" value="1"/>
</dbReference>
<dbReference type="SMART" id="SM00471">
    <property type="entry name" value="HDc"/>
    <property type="match status" value="1"/>
</dbReference>
<evidence type="ECO:0000313" key="3">
    <source>
        <dbReference type="EMBL" id="QFQ12864.1"/>
    </source>
</evidence>
<dbReference type="InterPro" id="IPR006675">
    <property type="entry name" value="HDIG_dom"/>
</dbReference>
<dbReference type="Proteomes" id="UP000249375">
    <property type="component" value="Chromosome"/>
</dbReference>
<dbReference type="InterPro" id="IPR011621">
    <property type="entry name" value="Metal-dep_PHydrolase_7TM_intra"/>
</dbReference>
<feature type="transmembrane region" description="Helical" evidence="1">
    <location>
        <begin position="308"/>
        <end position="327"/>
    </location>
</feature>
<accession>A0A5P8E7E1</accession>
<dbReference type="InterPro" id="IPR011624">
    <property type="entry name" value="Metal-dep_PHydrolase_7TM_extra"/>
</dbReference>
<feature type="transmembrane region" description="Helical" evidence="1">
    <location>
        <begin position="16"/>
        <end position="34"/>
    </location>
</feature>
<dbReference type="OrthoDB" id="9806952at2"/>